<protein>
    <submittedName>
        <fullName evidence="2">Uncharacterized protein</fullName>
    </submittedName>
</protein>
<dbReference type="Proteomes" id="UP000250266">
    <property type="component" value="Unassembled WGS sequence"/>
</dbReference>
<feature type="region of interest" description="Disordered" evidence="1">
    <location>
        <begin position="42"/>
        <end position="67"/>
    </location>
</feature>
<name>A0A8E2EBH6_9PEZI</name>
<proteinExistence type="predicted"/>
<reference evidence="2 3" key="1">
    <citation type="journal article" date="2016" name="Nat. Commun.">
        <title>Ectomycorrhizal ecology is imprinted in the genome of the dominant symbiotic fungus Cenococcum geophilum.</title>
        <authorList>
            <consortium name="DOE Joint Genome Institute"/>
            <person name="Peter M."/>
            <person name="Kohler A."/>
            <person name="Ohm R.A."/>
            <person name="Kuo A."/>
            <person name="Krutzmann J."/>
            <person name="Morin E."/>
            <person name="Arend M."/>
            <person name="Barry K.W."/>
            <person name="Binder M."/>
            <person name="Choi C."/>
            <person name="Clum A."/>
            <person name="Copeland A."/>
            <person name="Grisel N."/>
            <person name="Haridas S."/>
            <person name="Kipfer T."/>
            <person name="LaButti K."/>
            <person name="Lindquist E."/>
            <person name="Lipzen A."/>
            <person name="Maire R."/>
            <person name="Meier B."/>
            <person name="Mihaltcheva S."/>
            <person name="Molinier V."/>
            <person name="Murat C."/>
            <person name="Poggeler S."/>
            <person name="Quandt C.A."/>
            <person name="Sperisen C."/>
            <person name="Tritt A."/>
            <person name="Tisserant E."/>
            <person name="Crous P.W."/>
            <person name="Henrissat B."/>
            <person name="Nehls U."/>
            <person name="Egli S."/>
            <person name="Spatafora J.W."/>
            <person name="Grigoriev I.V."/>
            <person name="Martin F.M."/>
        </authorList>
    </citation>
    <scope>NUCLEOTIDE SEQUENCE [LARGE SCALE GENOMIC DNA]</scope>
    <source>
        <strain evidence="2 3">CBS 459.81</strain>
    </source>
</reference>
<feature type="region of interest" description="Disordered" evidence="1">
    <location>
        <begin position="1"/>
        <end position="23"/>
    </location>
</feature>
<dbReference type="PROSITE" id="PS51257">
    <property type="entry name" value="PROKAR_LIPOPROTEIN"/>
    <property type="match status" value="1"/>
</dbReference>
<evidence type="ECO:0000313" key="2">
    <source>
        <dbReference type="EMBL" id="OCK80931.1"/>
    </source>
</evidence>
<dbReference type="AlphaFoldDB" id="A0A8E2EBH6"/>
<organism evidence="2 3">
    <name type="scientific">Lepidopterella palustris CBS 459.81</name>
    <dbReference type="NCBI Taxonomy" id="1314670"/>
    <lineage>
        <taxon>Eukaryota</taxon>
        <taxon>Fungi</taxon>
        <taxon>Dikarya</taxon>
        <taxon>Ascomycota</taxon>
        <taxon>Pezizomycotina</taxon>
        <taxon>Dothideomycetes</taxon>
        <taxon>Pleosporomycetidae</taxon>
        <taxon>Mytilinidiales</taxon>
        <taxon>Argynnaceae</taxon>
        <taxon>Lepidopterella</taxon>
    </lineage>
</organism>
<keyword evidence="3" id="KW-1185">Reference proteome</keyword>
<accession>A0A8E2EBH6</accession>
<evidence type="ECO:0000313" key="3">
    <source>
        <dbReference type="Proteomes" id="UP000250266"/>
    </source>
</evidence>
<evidence type="ECO:0000256" key="1">
    <source>
        <dbReference type="SAM" id="MobiDB-lite"/>
    </source>
</evidence>
<sequence length="67" mass="7111">MPKLRIRAPAPSTKRNPRNAEENPGTCLAAAVAACKSGTVAGADHSQVRHRGQDVPSCRLRASSFKN</sequence>
<dbReference type="EMBL" id="KV744939">
    <property type="protein sequence ID" value="OCK80931.1"/>
    <property type="molecule type" value="Genomic_DNA"/>
</dbReference>
<gene>
    <name evidence="2" type="ORF">K432DRAFT_381747</name>
</gene>